<evidence type="ECO:0000313" key="5">
    <source>
        <dbReference type="Proteomes" id="UP000233786"/>
    </source>
</evidence>
<protein>
    <submittedName>
        <fullName evidence="4">Thioesterase domain-containing protein</fullName>
    </submittedName>
</protein>
<dbReference type="Proteomes" id="UP000233786">
    <property type="component" value="Unassembled WGS sequence"/>
</dbReference>
<dbReference type="Pfam" id="PF00975">
    <property type="entry name" value="Thioesterase"/>
    <property type="match status" value="1"/>
</dbReference>
<dbReference type="SUPFAM" id="SSF47336">
    <property type="entry name" value="ACP-like"/>
    <property type="match status" value="1"/>
</dbReference>
<dbReference type="InterPro" id="IPR036736">
    <property type="entry name" value="ACP-like_sf"/>
</dbReference>
<dbReference type="InterPro" id="IPR029058">
    <property type="entry name" value="AB_hydrolase_fold"/>
</dbReference>
<dbReference type="GO" id="GO:0031177">
    <property type="term" value="F:phosphopantetheine binding"/>
    <property type="evidence" value="ECO:0007669"/>
    <property type="project" value="InterPro"/>
</dbReference>
<sequence>MPSEKKRAALFWSRPAIEQVLCGLWGEMLDTKARPQDSFFDIGGYSLLVVDLVRAARLRGVGLKASHVFDHQTPQAIAAILAPDQDHQRLHDERRGAETLWNEAMNPWSDSAPRCLVPIREEGEGAPLFVVHWGNGNVRFTSQVIDSWRADRPVYGFEAAGYRGHVSGLTSIGEMAERYLAELREHQPEGPYFLAGLCQGGLVALEMARRLRERGADIGLLALVNLPDLEPIADRGWGLDELYGFRLGALRAQFGLEGEEDVTRVLQEMLHMAWYDEDISENDFYRLQMIWACGVFAQDHYRPRSYDGPALLLESAAMLDGVEKNWLPFLPAATVHHYDVEGTLSVVQHPEVAEIMCAALTPKRP</sequence>
<keyword evidence="1" id="KW-0596">Phosphopantetheine</keyword>
<dbReference type="InterPro" id="IPR001031">
    <property type="entry name" value="Thioesterase"/>
</dbReference>
<dbReference type="PANTHER" id="PTHR45527:SF1">
    <property type="entry name" value="FATTY ACID SYNTHASE"/>
    <property type="match status" value="1"/>
</dbReference>
<dbReference type="EMBL" id="PJNB01000001">
    <property type="protein sequence ID" value="PKW16303.1"/>
    <property type="molecule type" value="Genomic_DNA"/>
</dbReference>
<dbReference type="GO" id="GO:0043041">
    <property type="term" value="P:amino acid activation for nonribosomal peptide biosynthetic process"/>
    <property type="evidence" value="ECO:0007669"/>
    <property type="project" value="TreeGrafter"/>
</dbReference>
<name>A0A2N3Y062_SACSN</name>
<dbReference type="STRING" id="994479.GCA_000194155_05413"/>
<keyword evidence="5" id="KW-1185">Reference proteome</keyword>
<dbReference type="InterPro" id="IPR009081">
    <property type="entry name" value="PP-bd_ACP"/>
</dbReference>
<comment type="caution">
    <text evidence="4">The sequence shown here is derived from an EMBL/GenBank/DDBJ whole genome shotgun (WGS) entry which is preliminary data.</text>
</comment>
<evidence type="ECO:0000313" key="4">
    <source>
        <dbReference type="EMBL" id="PKW16303.1"/>
    </source>
</evidence>
<gene>
    <name evidence="4" type="ORF">A8926_4121</name>
</gene>
<dbReference type="Pfam" id="PF00550">
    <property type="entry name" value="PP-binding"/>
    <property type="match status" value="1"/>
</dbReference>
<dbReference type="PROSITE" id="PS50075">
    <property type="entry name" value="CARRIER"/>
    <property type="match status" value="1"/>
</dbReference>
<dbReference type="SUPFAM" id="SSF53474">
    <property type="entry name" value="alpha/beta-Hydrolases"/>
    <property type="match status" value="1"/>
</dbReference>
<organism evidence="4 5">
    <name type="scientific">Saccharopolyspora spinosa</name>
    <dbReference type="NCBI Taxonomy" id="60894"/>
    <lineage>
        <taxon>Bacteria</taxon>
        <taxon>Bacillati</taxon>
        <taxon>Actinomycetota</taxon>
        <taxon>Actinomycetes</taxon>
        <taxon>Pseudonocardiales</taxon>
        <taxon>Pseudonocardiaceae</taxon>
        <taxon>Saccharopolyspora</taxon>
    </lineage>
</organism>
<feature type="domain" description="Carrier" evidence="3">
    <location>
        <begin position="12"/>
        <end position="85"/>
    </location>
</feature>
<dbReference type="InterPro" id="IPR020806">
    <property type="entry name" value="PKS_PP-bd"/>
</dbReference>
<evidence type="ECO:0000256" key="1">
    <source>
        <dbReference type="ARBA" id="ARBA00022450"/>
    </source>
</evidence>
<dbReference type="SMART" id="SM00823">
    <property type="entry name" value="PKS_PP"/>
    <property type="match status" value="1"/>
</dbReference>
<dbReference type="GO" id="GO:0044550">
    <property type="term" value="P:secondary metabolite biosynthetic process"/>
    <property type="evidence" value="ECO:0007669"/>
    <property type="project" value="TreeGrafter"/>
</dbReference>
<dbReference type="Gene3D" id="1.10.1200.10">
    <property type="entry name" value="ACP-like"/>
    <property type="match status" value="1"/>
</dbReference>
<dbReference type="Gene3D" id="3.40.50.1820">
    <property type="entry name" value="alpha/beta hydrolase"/>
    <property type="match status" value="1"/>
</dbReference>
<keyword evidence="2" id="KW-0597">Phosphoprotein</keyword>
<reference evidence="4" key="1">
    <citation type="submission" date="2017-12" db="EMBL/GenBank/DDBJ databases">
        <title>Sequencing the genomes of 1000 Actinobacteria strains.</title>
        <authorList>
            <person name="Klenk H.-P."/>
        </authorList>
    </citation>
    <scope>NUCLEOTIDE SEQUENCE [LARGE SCALE GENOMIC DNA]</scope>
    <source>
        <strain evidence="4">DSM 44228</strain>
    </source>
</reference>
<dbReference type="RefSeq" id="WP_010311241.1">
    <property type="nucleotide sequence ID" value="NZ_CP061007.1"/>
</dbReference>
<dbReference type="OrthoDB" id="2472181at2"/>
<dbReference type="GO" id="GO:0005737">
    <property type="term" value="C:cytoplasm"/>
    <property type="evidence" value="ECO:0007669"/>
    <property type="project" value="TreeGrafter"/>
</dbReference>
<evidence type="ECO:0000256" key="2">
    <source>
        <dbReference type="ARBA" id="ARBA00022553"/>
    </source>
</evidence>
<dbReference type="AlphaFoldDB" id="A0A2N3Y062"/>
<proteinExistence type="predicted"/>
<evidence type="ECO:0000259" key="3">
    <source>
        <dbReference type="PROSITE" id="PS50075"/>
    </source>
</evidence>
<dbReference type="PANTHER" id="PTHR45527">
    <property type="entry name" value="NONRIBOSOMAL PEPTIDE SYNTHETASE"/>
    <property type="match status" value="1"/>
</dbReference>
<accession>A0A2N3Y062</accession>